<dbReference type="InterPro" id="IPR035976">
    <property type="entry name" value="Sushi/SCR/CCP_sf"/>
</dbReference>
<evidence type="ECO:0000256" key="1">
    <source>
        <dbReference type="ARBA" id="ARBA00022737"/>
    </source>
</evidence>
<keyword evidence="3" id="KW-0768">Sushi</keyword>
<keyword evidence="2" id="KW-1015">Disulfide bond</keyword>
<dbReference type="Gene3D" id="2.10.70.10">
    <property type="entry name" value="Complement Module, domain 1"/>
    <property type="match status" value="2"/>
</dbReference>
<dbReference type="InterPro" id="IPR000436">
    <property type="entry name" value="Sushi_SCR_CCP_dom"/>
</dbReference>
<dbReference type="Pfam" id="PF00084">
    <property type="entry name" value="Sushi"/>
    <property type="match status" value="1"/>
</dbReference>
<evidence type="ECO:0000259" key="4">
    <source>
        <dbReference type="PROSITE" id="PS50923"/>
    </source>
</evidence>
<dbReference type="PROSITE" id="PS50923">
    <property type="entry name" value="SUSHI"/>
    <property type="match status" value="1"/>
</dbReference>
<dbReference type="SUPFAM" id="SSF57535">
    <property type="entry name" value="Complement control module/SCR domain"/>
    <property type="match status" value="2"/>
</dbReference>
<keyword evidence="6" id="KW-1185">Reference proteome</keyword>
<proteinExistence type="predicted"/>
<dbReference type="InterPro" id="IPR051277">
    <property type="entry name" value="SEZ6_CSMD_C4BPB_Regulators"/>
</dbReference>
<dbReference type="EMBL" id="KK827279">
    <property type="protein sequence ID" value="KFP73724.1"/>
    <property type="molecule type" value="Genomic_DNA"/>
</dbReference>
<name>A0A091MGM9_9PASS</name>
<dbReference type="PANTHER" id="PTHR45656:SF15">
    <property type="entry name" value="SUSHI DOMAIN-CONTAINING PROTEIN"/>
    <property type="match status" value="1"/>
</dbReference>
<gene>
    <name evidence="5" type="ORF">N310_13360</name>
</gene>
<dbReference type="CDD" id="cd00033">
    <property type="entry name" value="CCP"/>
    <property type="match status" value="2"/>
</dbReference>
<feature type="non-terminal residue" evidence="5">
    <location>
        <position position="1"/>
    </location>
</feature>
<evidence type="ECO:0000313" key="5">
    <source>
        <dbReference type="EMBL" id="KFP73724.1"/>
    </source>
</evidence>
<keyword evidence="1" id="KW-0677">Repeat</keyword>
<reference evidence="5 6" key="1">
    <citation type="submission" date="2014-04" db="EMBL/GenBank/DDBJ databases">
        <title>Genome evolution of avian class.</title>
        <authorList>
            <person name="Zhang G."/>
            <person name="Li C."/>
        </authorList>
    </citation>
    <scope>NUCLEOTIDE SEQUENCE [LARGE SCALE GENOMIC DNA]</scope>
    <source>
        <strain evidence="5">BGI_N310</strain>
    </source>
</reference>
<evidence type="ECO:0000256" key="3">
    <source>
        <dbReference type="PROSITE-ProRule" id="PRU00302"/>
    </source>
</evidence>
<accession>A0A091MGM9</accession>
<sequence>CGVPPRLVSAELKEQFRSTVSFAHQDKVEYICRPGYIKTVSGENTLVCGADGTWYGRKDFCTPKQCPHPGEPANGRLSVAREFLFGSSVNFTCDTG</sequence>
<protein>
    <recommendedName>
        <fullName evidence="4">Sushi domain-containing protein</fullName>
    </recommendedName>
</protein>
<feature type="domain" description="Sushi" evidence="4">
    <location>
        <begin position="1"/>
        <end position="63"/>
    </location>
</feature>
<organism evidence="5 6">
    <name type="scientific">Acanthisitta chloris</name>
    <name type="common">rifleman</name>
    <dbReference type="NCBI Taxonomy" id="57068"/>
    <lineage>
        <taxon>Eukaryota</taxon>
        <taxon>Metazoa</taxon>
        <taxon>Chordata</taxon>
        <taxon>Craniata</taxon>
        <taxon>Vertebrata</taxon>
        <taxon>Euteleostomi</taxon>
        <taxon>Archelosauria</taxon>
        <taxon>Archosauria</taxon>
        <taxon>Dinosauria</taxon>
        <taxon>Saurischia</taxon>
        <taxon>Theropoda</taxon>
        <taxon>Coelurosauria</taxon>
        <taxon>Aves</taxon>
        <taxon>Neognathae</taxon>
        <taxon>Neoaves</taxon>
        <taxon>Telluraves</taxon>
        <taxon>Australaves</taxon>
        <taxon>Passeriformes</taxon>
        <taxon>Acanthisittidae</taxon>
        <taxon>Acanthisitta</taxon>
    </lineage>
</organism>
<feature type="non-terminal residue" evidence="5">
    <location>
        <position position="96"/>
    </location>
</feature>
<dbReference type="SMART" id="SM00032">
    <property type="entry name" value="CCP"/>
    <property type="match status" value="1"/>
</dbReference>
<evidence type="ECO:0000256" key="2">
    <source>
        <dbReference type="ARBA" id="ARBA00023157"/>
    </source>
</evidence>
<dbReference type="Proteomes" id="UP000053537">
    <property type="component" value="Unassembled WGS sequence"/>
</dbReference>
<dbReference type="AlphaFoldDB" id="A0A091MGM9"/>
<dbReference type="PANTHER" id="PTHR45656">
    <property type="entry name" value="PROTEIN CBR-CLEC-78"/>
    <property type="match status" value="1"/>
</dbReference>
<comment type="caution">
    <text evidence="3">Lacks conserved residue(s) required for the propagation of feature annotation.</text>
</comment>
<evidence type="ECO:0000313" key="6">
    <source>
        <dbReference type="Proteomes" id="UP000053537"/>
    </source>
</evidence>